<keyword evidence="7" id="KW-1185">Reference proteome</keyword>
<comment type="cofactor">
    <cofactor evidence="1">
        <name>pyridoxal 5'-phosphate</name>
        <dbReference type="ChEBI" id="CHEBI:597326"/>
    </cofactor>
</comment>
<dbReference type="EMBL" id="JNVL01000019">
    <property type="protein sequence ID" value="KER05987.1"/>
    <property type="molecule type" value="Genomic_DNA"/>
</dbReference>
<feature type="domain" description="Aminotransferase class I/classII large" evidence="5">
    <location>
        <begin position="42"/>
        <end position="135"/>
    </location>
</feature>
<proteinExistence type="inferred from homology"/>
<protein>
    <submittedName>
        <fullName evidence="6">8-amino-7-oxononanoate synthase protein</fullName>
        <ecNumber evidence="6">2.3.1.29</ecNumber>
    </submittedName>
</protein>
<reference evidence="6 7" key="1">
    <citation type="submission" date="2014-06" db="EMBL/GenBank/DDBJ databases">
        <authorList>
            <person name="Ngugi D.K."/>
            <person name="Blom J."/>
            <person name="Alam I."/>
            <person name="Rashid M."/>
            <person name="Ba Alawi W."/>
            <person name="Zhang G."/>
            <person name="Hikmawan T."/>
            <person name="Guan Y."/>
            <person name="Antunes A."/>
            <person name="Siam R."/>
            <person name="Eldorry H."/>
            <person name="Bajic V."/>
            <person name="Stingl U."/>
        </authorList>
    </citation>
    <scope>NUCLEOTIDE SEQUENCE [LARGE SCALE GENOMIC DNA]</scope>
    <source>
        <strain evidence="6">SCGC AAA799-E16</strain>
    </source>
</reference>
<comment type="caution">
    <text evidence="6">The sequence shown here is derived from an EMBL/GenBank/DDBJ whole genome shotgun (WGS) entry which is preliminary data.</text>
</comment>
<evidence type="ECO:0000256" key="4">
    <source>
        <dbReference type="ARBA" id="ARBA00022898"/>
    </source>
</evidence>
<dbReference type="InterPro" id="IPR015421">
    <property type="entry name" value="PyrdxlP-dep_Trfase_major"/>
</dbReference>
<name>A0A081S4Y4_9ARCH</name>
<sequence>MASKHKLDFVDTELQAIKQNNLYRKLRYGKAQGAYITINGKKLLNLCSNDYLGIPITKIQANQLQSSSRLVSGNDESYKKLEKVLAKHKSQQNSLIFPTGYMANLGSISAIAKKGDLILSDELNHASIIESCKLTDA</sequence>
<keyword evidence="4" id="KW-0663">Pyridoxal phosphate</keyword>
<evidence type="ECO:0000313" key="6">
    <source>
        <dbReference type="EMBL" id="KER05987.1"/>
    </source>
</evidence>
<dbReference type="InterPro" id="IPR015424">
    <property type="entry name" value="PyrdxlP-dep_Trfase"/>
</dbReference>
<keyword evidence="3 6" id="KW-0808">Transferase</keyword>
<dbReference type="InterPro" id="IPR050087">
    <property type="entry name" value="AON_synthase_class-II"/>
</dbReference>
<dbReference type="PATRIC" id="fig|1502292.3.peg.1187"/>
<evidence type="ECO:0000256" key="1">
    <source>
        <dbReference type="ARBA" id="ARBA00001933"/>
    </source>
</evidence>
<dbReference type="AlphaFoldDB" id="A0A081S4Y4"/>
<comment type="similarity">
    <text evidence="2">Belongs to the class-II pyridoxal-phosphate-dependent aminotransferase family. BioF subfamily.</text>
</comment>
<evidence type="ECO:0000256" key="3">
    <source>
        <dbReference type="ARBA" id="ARBA00022679"/>
    </source>
</evidence>
<dbReference type="GO" id="GO:0008890">
    <property type="term" value="F:glycine C-acetyltransferase activity"/>
    <property type="evidence" value="ECO:0007669"/>
    <property type="project" value="UniProtKB-EC"/>
</dbReference>
<evidence type="ECO:0000313" key="7">
    <source>
        <dbReference type="Proteomes" id="UP000028027"/>
    </source>
</evidence>
<dbReference type="InterPro" id="IPR004839">
    <property type="entry name" value="Aminotransferase_I/II_large"/>
</dbReference>
<dbReference type="InterPro" id="IPR015422">
    <property type="entry name" value="PyrdxlP-dep_Trfase_small"/>
</dbReference>
<dbReference type="GO" id="GO:0030170">
    <property type="term" value="F:pyridoxal phosphate binding"/>
    <property type="evidence" value="ECO:0007669"/>
    <property type="project" value="InterPro"/>
</dbReference>
<dbReference type="SUPFAM" id="SSF53383">
    <property type="entry name" value="PLP-dependent transferases"/>
    <property type="match status" value="1"/>
</dbReference>
<evidence type="ECO:0000259" key="5">
    <source>
        <dbReference type="Pfam" id="PF00155"/>
    </source>
</evidence>
<dbReference type="PANTHER" id="PTHR13693:SF77">
    <property type="entry name" value="8-AMINO-7-OXONONANOATE SYNTHASE"/>
    <property type="match status" value="1"/>
</dbReference>
<accession>A0A081S4Y4</accession>
<keyword evidence="6" id="KW-0012">Acyltransferase</keyword>
<evidence type="ECO:0000256" key="2">
    <source>
        <dbReference type="ARBA" id="ARBA00010008"/>
    </source>
</evidence>
<dbReference type="Gene3D" id="3.40.640.10">
    <property type="entry name" value="Type I PLP-dependent aspartate aminotransferase-like (Major domain)"/>
    <property type="match status" value="1"/>
</dbReference>
<dbReference type="Pfam" id="PF00155">
    <property type="entry name" value="Aminotran_1_2"/>
    <property type="match status" value="1"/>
</dbReference>
<gene>
    <name evidence="6" type="primary">bioF</name>
    <name evidence="6" type="ORF">AAA799E16_01288</name>
</gene>
<organism evidence="6 7">
    <name type="scientific">Marine Group I thaumarchaeote SCGC AAA799-E16</name>
    <dbReference type="NCBI Taxonomy" id="1502292"/>
    <lineage>
        <taxon>Archaea</taxon>
        <taxon>Nitrososphaerota</taxon>
        <taxon>Marine Group I</taxon>
    </lineage>
</organism>
<dbReference type="PANTHER" id="PTHR13693">
    <property type="entry name" value="CLASS II AMINOTRANSFERASE/8-AMINO-7-OXONONANOATE SYNTHASE"/>
    <property type="match status" value="1"/>
</dbReference>
<dbReference type="Gene3D" id="3.90.1150.10">
    <property type="entry name" value="Aspartate Aminotransferase, domain 1"/>
    <property type="match status" value="1"/>
</dbReference>
<dbReference type="EC" id="2.3.1.29" evidence="6"/>
<dbReference type="Proteomes" id="UP000028027">
    <property type="component" value="Unassembled WGS sequence"/>
</dbReference>